<name>A0A2G8JBF1_STIJA</name>
<dbReference type="Gene3D" id="3.30.70.270">
    <property type="match status" value="1"/>
</dbReference>
<dbReference type="Pfam" id="PF00078">
    <property type="entry name" value="RVT_1"/>
    <property type="match status" value="1"/>
</dbReference>
<keyword evidence="3" id="KW-1185">Reference proteome</keyword>
<dbReference type="OrthoDB" id="2286242at2759"/>
<evidence type="ECO:0000313" key="3">
    <source>
        <dbReference type="Proteomes" id="UP000230750"/>
    </source>
</evidence>
<gene>
    <name evidence="2" type="ORF">BSL78_30108</name>
</gene>
<accession>A0A2G8JBF1</accession>
<dbReference type="InterPro" id="IPR043128">
    <property type="entry name" value="Rev_trsase/Diguanyl_cyclase"/>
</dbReference>
<dbReference type="EMBL" id="MRZV01002754">
    <property type="protein sequence ID" value="PIK33078.1"/>
    <property type="molecule type" value="Genomic_DNA"/>
</dbReference>
<sequence>MHGRKEDIIKENEDVFTGIGKIASEYHIELTSNAEPVVKPARRTPDALKQPLREELDRLLDLGILREVREPTDWVNDIVLVTKPNGSLRLCLDPRELNKFIKRPHYYAKTLDDILPELRNTKIFSTLDLRSGYWNIPLDTSSQTLTTFSTIYGRFCFTRLPFGLISSQDIFQQDLDGILGGIANVFCIKDDILIAAETQEQHDIALQKVFQACRQNNHQAKLRQVLLQPGQSEIIWSHPKRRWDST</sequence>
<dbReference type="PROSITE" id="PS50878">
    <property type="entry name" value="RT_POL"/>
    <property type="match status" value="1"/>
</dbReference>
<dbReference type="AlphaFoldDB" id="A0A2G8JBF1"/>
<dbReference type="InterPro" id="IPR050951">
    <property type="entry name" value="Retrovirus_Pol_polyprotein"/>
</dbReference>
<reference evidence="2 3" key="1">
    <citation type="journal article" date="2017" name="PLoS Biol.">
        <title>The sea cucumber genome provides insights into morphological evolution and visceral regeneration.</title>
        <authorList>
            <person name="Zhang X."/>
            <person name="Sun L."/>
            <person name="Yuan J."/>
            <person name="Sun Y."/>
            <person name="Gao Y."/>
            <person name="Zhang L."/>
            <person name="Li S."/>
            <person name="Dai H."/>
            <person name="Hamel J.F."/>
            <person name="Liu C."/>
            <person name="Yu Y."/>
            <person name="Liu S."/>
            <person name="Lin W."/>
            <person name="Guo K."/>
            <person name="Jin S."/>
            <person name="Xu P."/>
            <person name="Storey K.B."/>
            <person name="Huan P."/>
            <person name="Zhang T."/>
            <person name="Zhou Y."/>
            <person name="Zhang J."/>
            <person name="Lin C."/>
            <person name="Li X."/>
            <person name="Xing L."/>
            <person name="Huo D."/>
            <person name="Sun M."/>
            <person name="Wang L."/>
            <person name="Mercier A."/>
            <person name="Li F."/>
            <person name="Yang H."/>
            <person name="Xiang J."/>
        </authorList>
    </citation>
    <scope>NUCLEOTIDE SEQUENCE [LARGE SCALE GENOMIC DNA]</scope>
    <source>
        <strain evidence="2">Shaxun</strain>
        <tissue evidence="2">Muscle</tissue>
    </source>
</reference>
<comment type="caution">
    <text evidence="2">The sequence shown here is derived from an EMBL/GenBank/DDBJ whole genome shotgun (WGS) entry which is preliminary data.</text>
</comment>
<organism evidence="2 3">
    <name type="scientific">Stichopus japonicus</name>
    <name type="common">Sea cucumber</name>
    <dbReference type="NCBI Taxonomy" id="307972"/>
    <lineage>
        <taxon>Eukaryota</taxon>
        <taxon>Metazoa</taxon>
        <taxon>Echinodermata</taxon>
        <taxon>Eleutherozoa</taxon>
        <taxon>Echinozoa</taxon>
        <taxon>Holothuroidea</taxon>
        <taxon>Aspidochirotacea</taxon>
        <taxon>Aspidochirotida</taxon>
        <taxon>Stichopodidae</taxon>
        <taxon>Apostichopus</taxon>
    </lineage>
</organism>
<dbReference type="InterPro" id="IPR043502">
    <property type="entry name" value="DNA/RNA_pol_sf"/>
</dbReference>
<dbReference type="InterPro" id="IPR000477">
    <property type="entry name" value="RT_dom"/>
</dbReference>
<feature type="domain" description="Reverse transcriptase" evidence="1">
    <location>
        <begin position="62"/>
        <end position="246"/>
    </location>
</feature>
<proteinExistence type="predicted"/>
<dbReference type="PANTHER" id="PTHR37984:SF5">
    <property type="entry name" value="PROTEIN NYNRIN-LIKE"/>
    <property type="match status" value="1"/>
</dbReference>
<dbReference type="Proteomes" id="UP000230750">
    <property type="component" value="Unassembled WGS sequence"/>
</dbReference>
<dbReference type="SUPFAM" id="SSF56672">
    <property type="entry name" value="DNA/RNA polymerases"/>
    <property type="match status" value="1"/>
</dbReference>
<evidence type="ECO:0000313" key="2">
    <source>
        <dbReference type="EMBL" id="PIK33078.1"/>
    </source>
</evidence>
<protein>
    <recommendedName>
        <fullName evidence="1">Reverse transcriptase domain-containing protein</fullName>
    </recommendedName>
</protein>
<dbReference type="Gene3D" id="3.10.10.10">
    <property type="entry name" value="HIV Type 1 Reverse Transcriptase, subunit A, domain 1"/>
    <property type="match status" value="1"/>
</dbReference>
<dbReference type="PANTHER" id="PTHR37984">
    <property type="entry name" value="PROTEIN CBG26694"/>
    <property type="match status" value="1"/>
</dbReference>
<dbReference type="CDD" id="cd01647">
    <property type="entry name" value="RT_LTR"/>
    <property type="match status" value="1"/>
</dbReference>
<evidence type="ECO:0000259" key="1">
    <source>
        <dbReference type="PROSITE" id="PS50878"/>
    </source>
</evidence>